<feature type="transmembrane region" description="Helical" evidence="5">
    <location>
        <begin position="39"/>
        <end position="59"/>
    </location>
</feature>
<dbReference type="HOGENOM" id="CLU_054176_1_0_0"/>
<name>B8G9R4_CHLAD</name>
<dbReference type="GO" id="GO:0016020">
    <property type="term" value="C:membrane"/>
    <property type="evidence" value="ECO:0007669"/>
    <property type="project" value="UniProtKB-SubCell"/>
</dbReference>
<dbReference type="eggNOG" id="COG1714">
    <property type="taxonomic scope" value="Bacteria"/>
</dbReference>
<keyword evidence="2 5" id="KW-0812">Transmembrane</keyword>
<dbReference type="KEGG" id="cag:Cagg_3579"/>
<proteinExistence type="predicted"/>
<evidence type="ECO:0000313" key="8">
    <source>
        <dbReference type="Proteomes" id="UP000002508"/>
    </source>
</evidence>
<dbReference type="InterPro" id="IPR010432">
    <property type="entry name" value="RDD"/>
</dbReference>
<dbReference type="RefSeq" id="WP_015942263.1">
    <property type="nucleotide sequence ID" value="NC_011831.1"/>
</dbReference>
<evidence type="ECO:0000256" key="3">
    <source>
        <dbReference type="ARBA" id="ARBA00022989"/>
    </source>
</evidence>
<dbReference type="PANTHER" id="PTHR38480:SF1">
    <property type="entry name" value="SLR0254 PROTEIN"/>
    <property type="match status" value="1"/>
</dbReference>
<dbReference type="PANTHER" id="PTHR38480">
    <property type="entry name" value="SLR0254 PROTEIN"/>
    <property type="match status" value="1"/>
</dbReference>
<keyword evidence="4 5" id="KW-0472">Membrane</keyword>
<feature type="domain" description="RDD" evidence="6">
    <location>
        <begin position="26"/>
        <end position="153"/>
    </location>
</feature>
<feature type="transmembrane region" description="Helical" evidence="5">
    <location>
        <begin position="65"/>
        <end position="88"/>
    </location>
</feature>
<keyword evidence="8" id="KW-1185">Reference proteome</keyword>
<dbReference type="OrthoDB" id="9787732at2"/>
<evidence type="ECO:0000256" key="5">
    <source>
        <dbReference type="SAM" id="Phobius"/>
    </source>
</evidence>
<organism evidence="7 8">
    <name type="scientific">Chloroflexus aggregans (strain MD-66 / DSM 9485)</name>
    <dbReference type="NCBI Taxonomy" id="326427"/>
    <lineage>
        <taxon>Bacteria</taxon>
        <taxon>Bacillati</taxon>
        <taxon>Chloroflexota</taxon>
        <taxon>Chloroflexia</taxon>
        <taxon>Chloroflexales</taxon>
        <taxon>Chloroflexineae</taxon>
        <taxon>Chloroflexaceae</taxon>
        <taxon>Chloroflexus</taxon>
    </lineage>
</organism>
<dbReference type="STRING" id="326427.Cagg_3579"/>
<evidence type="ECO:0000259" key="6">
    <source>
        <dbReference type="Pfam" id="PF06271"/>
    </source>
</evidence>
<evidence type="ECO:0000256" key="4">
    <source>
        <dbReference type="ARBA" id="ARBA00023136"/>
    </source>
</evidence>
<keyword evidence="3 5" id="KW-1133">Transmembrane helix</keyword>
<evidence type="ECO:0000313" key="7">
    <source>
        <dbReference type="EMBL" id="ACL26417.1"/>
    </source>
</evidence>
<accession>B8G9R4</accession>
<evidence type="ECO:0000256" key="2">
    <source>
        <dbReference type="ARBA" id="ARBA00022692"/>
    </source>
</evidence>
<dbReference type="Proteomes" id="UP000002508">
    <property type="component" value="Chromosome"/>
</dbReference>
<protein>
    <submittedName>
        <fullName evidence="7">RDD domain containing protein</fullName>
    </submittedName>
</protein>
<evidence type="ECO:0000256" key="1">
    <source>
        <dbReference type="ARBA" id="ARBA00004141"/>
    </source>
</evidence>
<dbReference type="EMBL" id="CP001337">
    <property type="protein sequence ID" value="ACL26417.1"/>
    <property type="molecule type" value="Genomic_DNA"/>
</dbReference>
<sequence>MSVTTNRFELYRVETPEGITITYTPAGLASRSLAAMFDYTVMLVLFVTGLVTIIVSGSVADEDVVGALLALLAFAINWGYYVIFELVWNGQTPGKRLLRLRVIREGGRPVDGAAVVVRNLMRAIDFLPFGYGVGMLTIFVDRYHRRLGDLTAGTVVVREGQLITLSQMLQPMHAHVSPRAPDAPPTPLLPNVERLTPADVALIVEFLQCRDALFGDARVSLAHQFAAVIRRRLSLPPSEGHPEQFLEHVVREYEVAQAMMARQSG</sequence>
<dbReference type="Pfam" id="PF06271">
    <property type="entry name" value="RDD"/>
    <property type="match status" value="1"/>
</dbReference>
<gene>
    <name evidence="7" type="ordered locus">Cagg_3579</name>
</gene>
<reference evidence="7" key="1">
    <citation type="submission" date="2008-12" db="EMBL/GenBank/DDBJ databases">
        <title>Complete sequence of Chloroflexus aggregans DSM 9485.</title>
        <authorList>
            <consortium name="US DOE Joint Genome Institute"/>
            <person name="Lucas S."/>
            <person name="Copeland A."/>
            <person name="Lapidus A."/>
            <person name="Glavina del Rio T."/>
            <person name="Dalin E."/>
            <person name="Tice H."/>
            <person name="Pitluck S."/>
            <person name="Foster B."/>
            <person name="Larimer F."/>
            <person name="Land M."/>
            <person name="Hauser L."/>
            <person name="Kyrpides N."/>
            <person name="Mikhailova N."/>
            <person name="Bryant D."/>
            <person name="Richardson P."/>
        </authorList>
    </citation>
    <scope>NUCLEOTIDE SEQUENCE</scope>
    <source>
        <strain evidence="7">DSM 9485</strain>
    </source>
</reference>
<comment type="subcellular location">
    <subcellularLocation>
        <location evidence="1">Membrane</location>
        <topology evidence="1">Multi-pass membrane protein</topology>
    </subcellularLocation>
</comment>
<dbReference type="AlphaFoldDB" id="B8G9R4"/>